<name>A0ABT2CN04_9ACTN</name>
<comment type="caution">
    <text evidence="6">The sequence shown here is derived from an EMBL/GenBank/DDBJ whole genome shotgun (WGS) entry which is preliminary data.</text>
</comment>
<reference evidence="6" key="1">
    <citation type="submission" date="2022-08" db="EMBL/GenBank/DDBJ databases">
        <authorList>
            <person name="Somphong A."/>
            <person name="Phongsopitanun W."/>
        </authorList>
    </citation>
    <scope>NUCLEOTIDE SEQUENCE</scope>
    <source>
        <strain evidence="6">LP05-1</strain>
    </source>
</reference>
<dbReference type="SUPFAM" id="SSF52821">
    <property type="entry name" value="Rhodanese/Cell cycle control phosphatase"/>
    <property type="match status" value="2"/>
</dbReference>
<proteinExistence type="predicted"/>
<dbReference type="CDD" id="cd01448">
    <property type="entry name" value="TST_Repeat_1"/>
    <property type="match status" value="1"/>
</dbReference>
<organism evidence="6 7">
    <name type="scientific">Streptomyces pyxinae</name>
    <dbReference type="NCBI Taxonomy" id="2970734"/>
    <lineage>
        <taxon>Bacteria</taxon>
        <taxon>Bacillati</taxon>
        <taxon>Actinomycetota</taxon>
        <taxon>Actinomycetes</taxon>
        <taxon>Kitasatosporales</taxon>
        <taxon>Streptomycetaceae</taxon>
        <taxon>Streptomyces</taxon>
    </lineage>
</organism>
<dbReference type="SMART" id="SM00450">
    <property type="entry name" value="RHOD"/>
    <property type="match status" value="2"/>
</dbReference>
<dbReference type="InterPro" id="IPR001763">
    <property type="entry name" value="Rhodanese-like_dom"/>
</dbReference>
<dbReference type="Pfam" id="PF00581">
    <property type="entry name" value="Rhodanese"/>
    <property type="match status" value="2"/>
</dbReference>
<feature type="region of interest" description="Disordered" evidence="4">
    <location>
        <begin position="180"/>
        <end position="205"/>
    </location>
</feature>
<evidence type="ECO:0000256" key="1">
    <source>
        <dbReference type="ARBA" id="ARBA00022737"/>
    </source>
</evidence>
<dbReference type="CDD" id="cd01449">
    <property type="entry name" value="TST_Repeat_2"/>
    <property type="match status" value="1"/>
</dbReference>
<feature type="domain" description="Rhodanese" evidence="5">
    <location>
        <begin position="154"/>
        <end position="274"/>
    </location>
</feature>
<dbReference type="PROSITE" id="PS00683">
    <property type="entry name" value="RHODANESE_2"/>
    <property type="match status" value="1"/>
</dbReference>
<accession>A0ABT2CN04</accession>
<dbReference type="InterPro" id="IPR051126">
    <property type="entry name" value="Thiosulfate_sulfurtransferase"/>
</dbReference>
<dbReference type="EMBL" id="JANUGQ010000026">
    <property type="protein sequence ID" value="MCS0638799.1"/>
    <property type="molecule type" value="Genomic_DNA"/>
</dbReference>
<keyword evidence="7" id="KW-1185">Reference proteome</keyword>
<evidence type="ECO:0000256" key="3">
    <source>
        <dbReference type="RuleBase" id="RU000507"/>
    </source>
</evidence>
<dbReference type="PANTHER" id="PTHR43855:SF1">
    <property type="entry name" value="THIOSULFATE SULFURTRANSFERASE"/>
    <property type="match status" value="1"/>
</dbReference>
<evidence type="ECO:0000313" key="6">
    <source>
        <dbReference type="EMBL" id="MCS0638799.1"/>
    </source>
</evidence>
<dbReference type="InterPro" id="IPR036873">
    <property type="entry name" value="Rhodanese-like_dom_sf"/>
</dbReference>
<dbReference type="InterPro" id="IPR001307">
    <property type="entry name" value="Thiosulphate_STrfase_CS"/>
</dbReference>
<feature type="domain" description="Rhodanese" evidence="5">
    <location>
        <begin position="18"/>
        <end position="125"/>
    </location>
</feature>
<sequence length="279" mass="31581">MSRSDVLVDADWVEAHIEDPQVVIVEVDEDTSAYDKNHIKNAVRIDWKKDLQDPVRRDFVDQEGFEKLLSAKGIGNDDTVVLYGGNNNWFAAYAYWYFKLYGHRNVKLLDGGRKKWELDSRDLVAEVPQRPATEYRAKAQDTSIRAYRDDVVAAIGALNLVDVRSPDEFSGKLLAPAHLPQEQSQRPGHVPSARNIPWSKNANDDGTFKSDDQLKALYEQEQVDLSKDTIAYCRIGERSALTWFVLHELLDQPNVKNYDGSWTEYGSLVGVPIELGAAK</sequence>
<keyword evidence="1" id="KW-0677">Repeat</keyword>
<evidence type="ECO:0000256" key="4">
    <source>
        <dbReference type="SAM" id="MobiDB-lite"/>
    </source>
</evidence>
<evidence type="ECO:0000313" key="7">
    <source>
        <dbReference type="Proteomes" id="UP001431313"/>
    </source>
</evidence>
<dbReference type="PROSITE" id="PS50206">
    <property type="entry name" value="RHODANESE_3"/>
    <property type="match status" value="2"/>
</dbReference>
<evidence type="ECO:0000259" key="5">
    <source>
        <dbReference type="PROSITE" id="PS50206"/>
    </source>
</evidence>
<comment type="catalytic activity">
    <reaction evidence="2">
        <text>thiosulfate + hydrogen cyanide = thiocyanate + sulfite + 2 H(+)</text>
        <dbReference type="Rhea" id="RHEA:16881"/>
        <dbReference type="ChEBI" id="CHEBI:15378"/>
        <dbReference type="ChEBI" id="CHEBI:17359"/>
        <dbReference type="ChEBI" id="CHEBI:18022"/>
        <dbReference type="ChEBI" id="CHEBI:18407"/>
        <dbReference type="ChEBI" id="CHEBI:33542"/>
        <dbReference type="EC" id="2.8.1.1"/>
    </reaction>
</comment>
<keyword evidence="3" id="KW-0808">Transferase</keyword>
<protein>
    <recommendedName>
        <fullName evidence="3">Sulfurtransferase</fullName>
    </recommendedName>
</protein>
<dbReference type="PANTHER" id="PTHR43855">
    <property type="entry name" value="THIOSULFATE SULFURTRANSFERASE"/>
    <property type="match status" value="1"/>
</dbReference>
<gene>
    <name evidence="6" type="ORF">NX801_24705</name>
</gene>
<dbReference type="RefSeq" id="WP_258790104.1">
    <property type="nucleotide sequence ID" value="NZ_JANUGQ010000026.1"/>
</dbReference>
<dbReference type="Gene3D" id="3.40.250.10">
    <property type="entry name" value="Rhodanese-like domain"/>
    <property type="match status" value="2"/>
</dbReference>
<evidence type="ECO:0000256" key="2">
    <source>
        <dbReference type="ARBA" id="ARBA00047549"/>
    </source>
</evidence>
<dbReference type="Proteomes" id="UP001431313">
    <property type="component" value="Unassembled WGS sequence"/>
</dbReference>